<name>A0ABT1G7P4_9GAMM</name>
<comment type="pathway">
    <text evidence="1 9">Cofactor biosynthesis; NAD(+) biosynthesis; nicotinate D-ribonucleotide from nicotinate: step 1/1.</text>
</comment>
<dbReference type="GO" id="GO:0004516">
    <property type="term" value="F:nicotinate phosphoribosyltransferase activity"/>
    <property type="evidence" value="ECO:0007669"/>
    <property type="project" value="UniProtKB-EC"/>
</dbReference>
<proteinExistence type="inferred from homology"/>
<dbReference type="EMBL" id="JALJYF010000001">
    <property type="protein sequence ID" value="MCP1727320.1"/>
    <property type="molecule type" value="Genomic_DNA"/>
</dbReference>
<comment type="function">
    <text evidence="9">Catalyzes the first step in the biosynthesis of NAD from nicotinic acid, the ATP-dependent synthesis of beta-nicotinate D-ribonucleotide from nicotinate and 5-phospho-D-ribose 1-phosphate.</text>
</comment>
<sequence length="456" mass="50764">MASTGVIPGRQPSWLLTDLYQLSMSSVYHAEDMDREAVFELFFRALPSSRNFVLAVGQQDCLEAMSRFQFGADEIDWLRSLERFPEDFLQMLSRLRFTGDVYAVPEGSVVFPFEPVIQIRAPLIQAQLMETLLLNRIHAQSVIASKAARIILSAGDRPVMDFGARKAQGGEAALNLAKCSWIAGASGTSNMEAGHYLDIPVVGTMAHSFIQTFEDESEAFRRFSKHWPETTLLVDTWDTLRGVDRVIDLIRESDGTSAPVSAIRLDSGDLLTLSIQARQKLDEAGLDHIKIVVSSSINEYRIRALLEQGAPIDAFGVGTEWATVPDAPTLDFAYKLSEFDGLPRMKASTDKVTWPGAKQVWRHWRGRRMTRDLIGGHDETVPEGATALLRPVMESGDLLPGAVNSLNQVREHARQELAALPETLQNIEPAEPYPVSVSPALEEARRQIQARFMDER</sequence>
<comment type="PTM">
    <text evidence="9">Transiently phosphorylated on a His residue during the reaction cycle. Phosphorylation strongly increases the affinity for substrates and increases the rate of nicotinate D-ribonucleotide production. Dephosphorylation regenerates the low-affinity form of the enzyme, leading to product release.</text>
</comment>
<evidence type="ECO:0000259" key="11">
    <source>
        <dbReference type="Pfam" id="PF17767"/>
    </source>
</evidence>
<evidence type="ECO:0000313" key="14">
    <source>
        <dbReference type="Proteomes" id="UP001523550"/>
    </source>
</evidence>
<comment type="catalytic activity">
    <reaction evidence="8 9">
        <text>5-phospho-alpha-D-ribose 1-diphosphate + nicotinate + ATP + H2O = nicotinate beta-D-ribonucleotide + ADP + phosphate + diphosphate</text>
        <dbReference type="Rhea" id="RHEA:36163"/>
        <dbReference type="ChEBI" id="CHEBI:15377"/>
        <dbReference type="ChEBI" id="CHEBI:30616"/>
        <dbReference type="ChEBI" id="CHEBI:32544"/>
        <dbReference type="ChEBI" id="CHEBI:33019"/>
        <dbReference type="ChEBI" id="CHEBI:43474"/>
        <dbReference type="ChEBI" id="CHEBI:57502"/>
        <dbReference type="ChEBI" id="CHEBI:58017"/>
        <dbReference type="ChEBI" id="CHEBI:456216"/>
        <dbReference type="EC" id="6.3.4.21"/>
    </reaction>
</comment>
<dbReference type="Pfam" id="PF17767">
    <property type="entry name" value="NAPRTase_N"/>
    <property type="match status" value="1"/>
</dbReference>
<dbReference type="CDD" id="cd01570">
    <property type="entry name" value="NAPRTase_A"/>
    <property type="match status" value="1"/>
</dbReference>
<keyword evidence="13" id="KW-0328">Glycosyltransferase</keyword>
<evidence type="ECO:0000313" key="13">
    <source>
        <dbReference type="EMBL" id="MCP1727320.1"/>
    </source>
</evidence>
<dbReference type="NCBIfam" id="NF009131">
    <property type="entry name" value="PRK12484.1"/>
    <property type="match status" value="1"/>
</dbReference>
<dbReference type="SUPFAM" id="SSF51690">
    <property type="entry name" value="Nicotinate/Quinolinate PRTase C-terminal domain-like"/>
    <property type="match status" value="1"/>
</dbReference>
<gene>
    <name evidence="13" type="ORF">J2T60_001285</name>
</gene>
<keyword evidence="14" id="KW-1185">Reference proteome</keyword>
<evidence type="ECO:0000256" key="1">
    <source>
        <dbReference type="ARBA" id="ARBA00004952"/>
    </source>
</evidence>
<feature type="domain" description="Nicotinate phosphoribosyltransferase C-terminal" evidence="12">
    <location>
        <begin position="385"/>
        <end position="443"/>
    </location>
</feature>
<comment type="caution">
    <text evidence="13">The sequence shown here is derived from an EMBL/GenBank/DDBJ whole genome shotgun (WGS) entry which is preliminary data.</text>
</comment>
<evidence type="ECO:0000256" key="7">
    <source>
        <dbReference type="ARBA" id="ARBA00022679"/>
    </source>
</evidence>
<organism evidence="13 14">
    <name type="scientific">Natronospira proteinivora</name>
    <dbReference type="NCBI Taxonomy" id="1807133"/>
    <lineage>
        <taxon>Bacteria</taxon>
        <taxon>Pseudomonadati</taxon>
        <taxon>Pseudomonadota</taxon>
        <taxon>Gammaproteobacteria</taxon>
        <taxon>Natronospirales</taxon>
        <taxon>Natronospiraceae</taxon>
        <taxon>Natronospira</taxon>
    </lineage>
</organism>
<reference evidence="13 14" key="1">
    <citation type="submission" date="2022-03" db="EMBL/GenBank/DDBJ databases">
        <title>Genomic Encyclopedia of Type Strains, Phase III (KMG-III): the genomes of soil and plant-associated and newly described type strains.</title>
        <authorList>
            <person name="Whitman W."/>
        </authorList>
    </citation>
    <scope>NUCLEOTIDE SEQUENCE [LARGE SCALE GENOMIC DNA]</scope>
    <source>
        <strain evidence="13 14">BSker1</strain>
    </source>
</reference>
<dbReference type="PIRSF" id="PIRSF000484">
    <property type="entry name" value="NAPRT"/>
    <property type="match status" value="1"/>
</dbReference>
<dbReference type="InterPro" id="IPR007229">
    <property type="entry name" value="Nic_PRibTrfase-Fam"/>
</dbReference>
<feature type="domain" description="Nicotinate phosphoribosyltransferase N-terminal" evidence="11">
    <location>
        <begin position="15"/>
        <end position="137"/>
    </location>
</feature>
<dbReference type="InterPro" id="IPR013785">
    <property type="entry name" value="Aldolase_TIM"/>
</dbReference>
<dbReference type="InterPro" id="IPR041619">
    <property type="entry name" value="NAPRTase_C"/>
</dbReference>
<dbReference type="Gene3D" id="3.20.140.10">
    <property type="entry name" value="nicotinate phosphoribosyltransferase"/>
    <property type="match status" value="1"/>
</dbReference>
<dbReference type="RefSeq" id="WP_253447048.1">
    <property type="nucleotide sequence ID" value="NZ_JALJYF010000001.1"/>
</dbReference>
<keyword evidence="5 9" id="KW-0436">Ligase</keyword>
<dbReference type="InterPro" id="IPR041525">
    <property type="entry name" value="N/Namide_PRibTrfase"/>
</dbReference>
<evidence type="ECO:0000256" key="5">
    <source>
        <dbReference type="ARBA" id="ARBA00022598"/>
    </source>
</evidence>
<dbReference type="PANTHER" id="PTHR11098:SF1">
    <property type="entry name" value="NICOTINATE PHOSPHORIBOSYLTRANSFERASE"/>
    <property type="match status" value="1"/>
</dbReference>
<dbReference type="Pfam" id="PF17956">
    <property type="entry name" value="NAPRTase_C"/>
    <property type="match status" value="1"/>
</dbReference>
<accession>A0ABT1G7P4</accession>
<dbReference type="NCBIfam" id="TIGR01513">
    <property type="entry name" value="NAPRTase_put"/>
    <property type="match status" value="1"/>
</dbReference>
<evidence type="ECO:0000256" key="6">
    <source>
        <dbReference type="ARBA" id="ARBA00022642"/>
    </source>
</evidence>
<dbReference type="Proteomes" id="UP001523550">
    <property type="component" value="Unassembled WGS sequence"/>
</dbReference>
<dbReference type="InterPro" id="IPR040727">
    <property type="entry name" value="NAPRTase_N"/>
</dbReference>
<dbReference type="EC" id="6.3.4.21" evidence="3 9"/>
<evidence type="ECO:0000256" key="3">
    <source>
        <dbReference type="ARBA" id="ARBA00013236"/>
    </source>
</evidence>
<protein>
    <recommendedName>
        <fullName evidence="3 9">Nicotinate phosphoribosyltransferase</fullName>
        <ecNumber evidence="3 9">6.3.4.21</ecNumber>
    </recommendedName>
</protein>
<feature type="domain" description="Nicotinate/nicotinamide phosphoribosyltransferase" evidence="10">
    <location>
        <begin position="159"/>
        <end position="338"/>
    </location>
</feature>
<evidence type="ECO:0000256" key="8">
    <source>
        <dbReference type="ARBA" id="ARBA00048668"/>
    </source>
</evidence>
<dbReference type="Gene3D" id="3.20.20.70">
    <property type="entry name" value="Aldolase class I"/>
    <property type="match status" value="1"/>
</dbReference>
<dbReference type="InterPro" id="IPR006405">
    <property type="entry name" value="Nic_PRibTrfase_pncB"/>
</dbReference>
<evidence type="ECO:0000259" key="12">
    <source>
        <dbReference type="Pfam" id="PF17956"/>
    </source>
</evidence>
<dbReference type="SUPFAM" id="SSF54675">
    <property type="entry name" value="Nicotinate/Quinolinate PRTase N-terminal domain-like"/>
    <property type="match status" value="1"/>
</dbReference>
<keyword evidence="4" id="KW-0597">Phosphoprotein</keyword>
<evidence type="ECO:0000259" key="10">
    <source>
        <dbReference type="Pfam" id="PF04095"/>
    </source>
</evidence>
<comment type="similarity">
    <text evidence="2 9">Belongs to the NAPRTase family.</text>
</comment>
<dbReference type="InterPro" id="IPR036068">
    <property type="entry name" value="Nicotinate_pribotase-like_C"/>
</dbReference>
<dbReference type="PANTHER" id="PTHR11098">
    <property type="entry name" value="NICOTINATE PHOSPHORIBOSYLTRANSFERASE"/>
    <property type="match status" value="1"/>
</dbReference>
<keyword evidence="6 9" id="KW-0662">Pyridine nucleotide biosynthesis</keyword>
<evidence type="ECO:0000256" key="9">
    <source>
        <dbReference type="RuleBase" id="RU365100"/>
    </source>
</evidence>
<dbReference type="NCBIfam" id="NF006696">
    <property type="entry name" value="PRK09243.1-3"/>
    <property type="match status" value="1"/>
</dbReference>
<evidence type="ECO:0000256" key="4">
    <source>
        <dbReference type="ARBA" id="ARBA00022553"/>
    </source>
</evidence>
<evidence type="ECO:0000256" key="2">
    <source>
        <dbReference type="ARBA" id="ARBA00010897"/>
    </source>
</evidence>
<keyword evidence="7 9" id="KW-0808">Transferase</keyword>
<dbReference type="Pfam" id="PF04095">
    <property type="entry name" value="NAPRTase"/>
    <property type="match status" value="1"/>
</dbReference>
<dbReference type="GO" id="GO:0016757">
    <property type="term" value="F:glycosyltransferase activity"/>
    <property type="evidence" value="ECO:0007669"/>
    <property type="project" value="UniProtKB-KW"/>
</dbReference>